<keyword evidence="1" id="KW-0732">Signal</keyword>
<reference evidence="3" key="1">
    <citation type="journal article" date="2011" name="Genome Res.">
        <title>Phylogeny-wide analysis of social amoeba genomes highlights ancient origins for complex intercellular communication.</title>
        <authorList>
            <person name="Heidel A.J."/>
            <person name="Lawal H.M."/>
            <person name="Felder M."/>
            <person name="Schilde C."/>
            <person name="Helps N.R."/>
            <person name="Tunggal B."/>
            <person name="Rivero F."/>
            <person name="John U."/>
            <person name="Schleicher M."/>
            <person name="Eichinger L."/>
            <person name="Platzer M."/>
            <person name="Noegel A.A."/>
            <person name="Schaap P."/>
            <person name="Gloeckner G."/>
        </authorList>
    </citation>
    <scope>NUCLEOTIDE SEQUENCE [LARGE SCALE GENOMIC DNA]</scope>
    <source>
        <strain evidence="3">SH3</strain>
    </source>
</reference>
<accession>F4QDH4</accession>
<dbReference type="EMBL" id="GL883029">
    <property type="protein sequence ID" value="EGG14592.1"/>
    <property type="molecule type" value="Genomic_DNA"/>
</dbReference>
<dbReference type="Proteomes" id="UP000007797">
    <property type="component" value="Unassembled WGS sequence"/>
</dbReference>
<protein>
    <submittedName>
        <fullName evidence="2">Uncharacterized protein</fullName>
    </submittedName>
</protein>
<gene>
    <name evidence="2" type="ORF">DFA_12370</name>
</gene>
<keyword evidence="3" id="KW-1185">Reference proteome</keyword>
<feature type="signal peptide" evidence="1">
    <location>
        <begin position="1"/>
        <end position="20"/>
    </location>
</feature>
<feature type="chain" id="PRO_5003320763" evidence="1">
    <location>
        <begin position="21"/>
        <end position="154"/>
    </location>
</feature>
<evidence type="ECO:0000313" key="3">
    <source>
        <dbReference type="Proteomes" id="UP000007797"/>
    </source>
</evidence>
<dbReference type="RefSeq" id="XP_004366112.1">
    <property type="nucleotide sequence ID" value="XM_004366055.1"/>
</dbReference>
<evidence type="ECO:0000313" key="2">
    <source>
        <dbReference type="EMBL" id="EGG14592.1"/>
    </source>
</evidence>
<dbReference type="KEGG" id="dfa:DFA_12370"/>
<sequence>MILMVTILFISTLFWLDVFALQKPSFYQGASGMCKRAIDFLFELYSMYTEELNIKQKDQLQNIINEIMDKMSYQTMITFPCFNEKVTKQFKFFSFVQPVRILFDRYSSTRRMATNRFVQPYKDISVAFVTPSQTTCLKQDRHPNQNQPIAGRSL</sequence>
<organism evidence="2 3">
    <name type="scientific">Cavenderia fasciculata</name>
    <name type="common">Slime mold</name>
    <name type="synonym">Dictyostelium fasciculatum</name>
    <dbReference type="NCBI Taxonomy" id="261658"/>
    <lineage>
        <taxon>Eukaryota</taxon>
        <taxon>Amoebozoa</taxon>
        <taxon>Evosea</taxon>
        <taxon>Eumycetozoa</taxon>
        <taxon>Dictyostelia</taxon>
        <taxon>Acytosteliales</taxon>
        <taxon>Cavenderiaceae</taxon>
        <taxon>Cavenderia</taxon>
    </lineage>
</organism>
<evidence type="ECO:0000256" key="1">
    <source>
        <dbReference type="SAM" id="SignalP"/>
    </source>
</evidence>
<proteinExistence type="predicted"/>
<dbReference type="GeneID" id="14865964"/>
<name>F4QDH4_CACFS</name>
<dbReference type="AlphaFoldDB" id="F4QDH4"/>